<proteinExistence type="predicted"/>
<name>A0A8J3BTK2_9ACTN</name>
<protein>
    <submittedName>
        <fullName evidence="1">Uncharacterized protein</fullName>
    </submittedName>
</protein>
<gene>
    <name evidence="1" type="ORF">GCM10010124_19690</name>
</gene>
<evidence type="ECO:0000313" key="2">
    <source>
        <dbReference type="Proteomes" id="UP000662200"/>
    </source>
</evidence>
<accession>A0A8J3BTK2</accession>
<reference evidence="1" key="1">
    <citation type="journal article" date="2014" name="Int. J. Syst. Evol. Microbiol.">
        <title>Complete genome sequence of Corynebacterium casei LMG S-19264T (=DSM 44701T), isolated from a smear-ripened cheese.</title>
        <authorList>
            <consortium name="US DOE Joint Genome Institute (JGI-PGF)"/>
            <person name="Walter F."/>
            <person name="Albersmeier A."/>
            <person name="Kalinowski J."/>
            <person name="Ruckert C."/>
        </authorList>
    </citation>
    <scope>NUCLEOTIDE SEQUENCE</scope>
    <source>
        <strain evidence="1">JCM 3091</strain>
    </source>
</reference>
<dbReference type="RefSeq" id="WP_189113907.1">
    <property type="nucleotide sequence ID" value="NZ_BMQC01000005.1"/>
</dbReference>
<dbReference type="EMBL" id="BMQC01000005">
    <property type="protein sequence ID" value="GGK27107.1"/>
    <property type="molecule type" value="Genomic_DNA"/>
</dbReference>
<sequence>MLRTGDILILREREYRRGEGAIMVRILAVGGLRRDDDGYWLPVKCAQTTWRVEPQVRFIEIRTCSIIRARRRAAETSD</sequence>
<comment type="caution">
    <text evidence="1">The sequence shown here is derived from an EMBL/GenBank/DDBJ whole genome shotgun (WGS) entry which is preliminary data.</text>
</comment>
<reference evidence="1" key="2">
    <citation type="submission" date="2020-09" db="EMBL/GenBank/DDBJ databases">
        <authorList>
            <person name="Sun Q."/>
            <person name="Ohkuma M."/>
        </authorList>
    </citation>
    <scope>NUCLEOTIDE SEQUENCE</scope>
    <source>
        <strain evidence="1">JCM 3091</strain>
    </source>
</reference>
<dbReference type="AlphaFoldDB" id="A0A8J3BTK2"/>
<keyword evidence="2" id="KW-1185">Reference proteome</keyword>
<dbReference type="Proteomes" id="UP000662200">
    <property type="component" value="Unassembled WGS sequence"/>
</dbReference>
<evidence type="ECO:0000313" key="1">
    <source>
        <dbReference type="EMBL" id="GGK27107.1"/>
    </source>
</evidence>
<organism evidence="1 2">
    <name type="scientific">Pilimelia terevasa</name>
    <dbReference type="NCBI Taxonomy" id="53372"/>
    <lineage>
        <taxon>Bacteria</taxon>
        <taxon>Bacillati</taxon>
        <taxon>Actinomycetota</taxon>
        <taxon>Actinomycetes</taxon>
        <taxon>Micromonosporales</taxon>
        <taxon>Micromonosporaceae</taxon>
        <taxon>Pilimelia</taxon>
    </lineage>
</organism>